<evidence type="ECO:0000256" key="2">
    <source>
        <dbReference type="ARBA" id="ARBA00022670"/>
    </source>
</evidence>
<feature type="chain" id="PRO_5001942212" evidence="6">
    <location>
        <begin position="33"/>
        <end position="334"/>
    </location>
</feature>
<keyword evidence="5" id="KW-0175">Coiled coil</keyword>
<dbReference type="SUPFAM" id="SSF54001">
    <property type="entry name" value="Cysteine proteinases"/>
    <property type="match status" value="1"/>
</dbReference>
<keyword evidence="9" id="KW-1185">Reference proteome</keyword>
<dbReference type="PANTHER" id="PTHR47053:SF1">
    <property type="entry name" value="MUREIN DD-ENDOPEPTIDASE MEPH-RELATED"/>
    <property type="match status" value="1"/>
</dbReference>
<dbReference type="Pfam" id="PF00877">
    <property type="entry name" value="NLPC_P60"/>
    <property type="match status" value="1"/>
</dbReference>
<dbReference type="Gene3D" id="3.90.1720.10">
    <property type="entry name" value="endopeptidase domain like (from Nostoc punctiforme)"/>
    <property type="match status" value="1"/>
</dbReference>
<dbReference type="PROSITE" id="PS51935">
    <property type="entry name" value="NLPC_P60"/>
    <property type="match status" value="1"/>
</dbReference>
<feature type="signal peptide" evidence="6">
    <location>
        <begin position="1"/>
        <end position="32"/>
    </location>
</feature>
<dbReference type="GO" id="GO:0008234">
    <property type="term" value="F:cysteine-type peptidase activity"/>
    <property type="evidence" value="ECO:0007669"/>
    <property type="project" value="UniProtKB-KW"/>
</dbReference>
<dbReference type="InterPro" id="IPR038765">
    <property type="entry name" value="Papain-like_cys_pep_sf"/>
</dbReference>
<feature type="coiled-coil region" evidence="5">
    <location>
        <begin position="149"/>
        <end position="194"/>
    </location>
</feature>
<gene>
    <name evidence="8" type="ORF">IN07_11595</name>
</gene>
<dbReference type="OrthoDB" id="5177647at2"/>
<keyword evidence="4" id="KW-0788">Thiol protease</keyword>
<evidence type="ECO:0000256" key="3">
    <source>
        <dbReference type="ARBA" id="ARBA00022801"/>
    </source>
</evidence>
<accession>A0A098Y6X9</accession>
<comment type="caution">
    <text evidence="8">The sequence shown here is derived from an EMBL/GenBank/DDBJ whole genome shotgun (WGS) entry which is preliminary data.</text>
</comment>
<keyword evidence="2" id="KW-0645">Protease</keyword>
<sequence>MNRSTNRRWTRAAALALTVGAAVVLTPSVGVAAPTTAAEARQAVTDAGLELTALDEQVHEAEAAAVQHQAAADAAAAAAVQAQAQLDALEPQLRSIAQAGYVGTTRGRLAAFLTSGSADDLIQQMNTLDQLATHADGIVATAATARSAAEQAQQDATAAAAAAAAAESELRAQKEQLEGDLAGYQADLARLSAADQVRVHNVISGPEVAAPAPAPAPTAAAGVAVQTALAQIGDMYGIGAEGPDSFDCSGLTQYAYAAAGISLPHSSRAQSSLGVAVSRAELQPGDLVFFYSPISHVGMYIGNGQMVHASVSGRPVAVTSVDKGGYVSARRVTG</sequence>
<evidence type="ECO:0000259" key="7">
    <source>
        <dbReference type="PROSITE" id="PS51935"/>
    </source>
</evidence>
<proteinExistence type="inferred from homology"/>
<dbReference type="Proteomes" id="UP000029713">
    <property type="component" value="Unassembled WGS sequence"/>
</dbReference>
<organism evidence="8 9">
    <name type="scientific">Modestobacter caceresii</name>
    <dbReference type="NCBI Taxonomy" id="1522368"/>
    <lineage>
        <taxon>Bacteria</taxon>
        <taxon>Bacillati</taxon>
        <taxon>Actinomycetota</taxon>
        <taxon>Actinomycetes</taxon>
        <taxon>Geodermatophilales</taxon>
        <taxon>Geodermatophilaceae</taxon>
        <taxon>Modestobacter</taxon>
    </lineage>
</organism>
<name>A0A098Y6X9_9ACTN</name>
<keyword evidence="6" id="KW-0732">Signal</keyword>
<dbReference type="PANTHER" id="PTHR47053">
    <property type="entry name" value="MUREIN DD-ENDOPEPTIDASE MEPH-RELATED"/>
    <property type="match status" value="1"/>
</dbReference>
<dbReference type="InterPro" id="IPR000064">
    <property type="entry name" value="NLP_P60_dom"/>
</dbReference>
<dbReference type="InterPro" id="IPR051202">
    <property type="entry name" value="Peptidase_C40"/>
</dbReference>
<evidence type="ECO:0000313" key="9">
    <source>
        <dbReference type="Proteomes" id="UP000029713"/>
    </source>
</evidence>
<dbReference type="Gene3D" id="6.10.250.3150">
    <property type="match status" value="1"/>
</dbReference>
<dbReference type="STRING" id="1522368.IN07_11595"/>
<comment type="similarity">
    <text evidence="1">Belongs to the peptidase C40 family.</text>
</comment>
<evidence type="ECO:0000313" key="8">
    <source>
        <dbReference type="EMBL" id="KGH46638.1"/>
    </source>
</evidence>
<evidence type="ECO:0000256" key="4">
    <source>
        <dbReference type="ARBA" id="ARBA00022807"/>
    </source>
</evidence>
<feature type="domain" description="NlpC/P60" evidence="7">
    <location>
        <begin position="218"/>
        <end position="334"/>
    </location>
</feature>
<dbReference type="GO" id="GO:0006508">
    <property type="term" value="P:proteolysis"/>
    <property type="evidence" value="ECO:0007669"/>
    <property type="project" value="UniProtKB-KW"/>
</dbReference>
<dbReference type="EMBL" id="JPMX01000044">
    <property type="protein sequence ID" value="KGH46638.1"/>
    <property type="molecule type" value="Genomic_DNA"/>
</dbReference>
<protein>
    <submittedName>
        <fullName evidence="8">Hydrolase</fullName>
    </submittedName>
</protein>
<keyword evidence="3 8" id="KW-0378">Hydrolase</keyword>
<dbReference type="RefSeq" id="WP_036335897.1">
    <property type="nucleotide sequence ID" value="NZ_JPMX01000044.1"/>
</dbReference>
<reference evidence="8 9" key="1">
    <citation type="submission" date="2014-07" db="EMBL/GenBank/DDBJ databases">
        <title>Biosystematic studies on Modestobacter strains isolated from extreme hyper-arid desert soil and from historic building.</title>
        <authorList>
            <person name="Bukarasam K."/>
            <person name="Bull A."/>
            <person name="Girard G."/>
            <person name="van Wezel G."/>
            <person name="Goodfellow M."/>
        </authorList>
    </citation>
    <scope>NUCLEOTIDE SEQUENCE [LARGE SCALE GENOMIC DNA]</scope>
    <source>
        <strain evidence="8 9">KNN45-2b</strain>
    </source>
</reference>
<dbReference type="AlphaFoldDB" id="A0A098Y6X9"/>
<evidence type="ECO:0000256" key="1">
    <source>
        <dbReference type="ARBA" id="ARBA00007074"/>
    </source>
</evidence>
<evidence type="ECO:0000256" key="6">
    <source>
        <dbReference type="SAM" id="SignalP"/>
    </source>
</evidence>
<evidence type="ECO:0000256" key="5">
    <source>
        <dbReference type="SAM" id="Coils"/>
    </source>
</evidence>